<protein>
    <submittedName>
        <fullName evidence="1">Uncharacterized protein</fullName>
    </submittedName>
</protein>
<gene>
    <name evidence="1" type="ORF">DBV05_g6666</name>
</gene>
<dbReference type="AlphaFoldDB" id="A0A5N5DC33"/>
<dbReference type="EMBL" id="VCHE01000040">
    <property type="protein sequence ID" value="KAB2574674.1"/>
    <property type="molecule type" value="Genomic_DNA"/>
</dbReference>
<comment type="caution">
    <text evidence="1">The sequence shown here is derived from an EMBL/GenBank/DDBJ whole genome shotgun (WGS) entry which is preliminary data.</text>
</comment>
<sequence length="378" mass="42393">MAATKNSHEHFLVAIRQFAPVESFIPSSIMPRKSSGPKKPTTIAGAYSEDSAIAPVEEWNIKLLNAVLKIAKEGFRTQEIRSAIAAQARLRHRSLCIDNNFHSICVSSEDVDLARQALTIQQDNCRSDSSNSTNSTAGSSIDIEDDAKGNMVLGMYELTAGLPASQIKKLIARFDGNPKPIITEDRNHMVATCKLLLHTLIRLVKEMVCEDATGHPIVFEHESELNHDIGRIVHRAKVAGLLRKNIDISSADNDDCYMAYRGFRALNVTQIVRFLEGRTGIRFIPASLFSRYVAFYDWPESELNKYRQPLIKHLSDLPPNVGYIEDLRGLGSSSGGSHIFWYWEELRQELGLTSEDYDDERSVDGHCVHVKEAWFMSS</sequence>
<accession>A0A5N5DC33</accession>
<evidence type="ECO:0000313" key="2">
    <source>
        <dbReference type="Proteomes" id="UP000325902"/>
    </source>
</evidence>
<proteinExistence type="predicted"/>
<reference evidence="1 2" key="1">
    <citation type="journal article" date="2019" name="Sci. Rep.">
        <title>A multi-omics analysis of the grapevine pathogen Lasiodiplodia theobromae reveals that temperature affects the expression of virulence- and pathogenicity-related genes.</title>
        <authorList>
            <person name="Felix C."/>
            <person name="Meneses R."/>
            <person name="Goncalves M.F.M."/>
            <person name="Tilleman L."/>
            <person name="Duarte A.S."/>
            <person name="Jorrin-Novo J.V."/>
            <person name="Van de Peer Y."/>
            <person name="Deforce D."/>
            <person name="Van Nieuwerburgh F."/>
            <person name="Esteves A.C."/>
            <person name="Alves A."/>
        </authorList>
    </citation>
    <scope>NUCLEOTIDE SEQUENCE [LARGE SCALE GENOMIC DNA]</scope>
    <source>
        <strain evidence="1 2">LA-SOL3</strain>
    </source>
</reference>
<evidence type="ECO:0000313" key="1">
    <source>
        <dbReference type="EMBL" id="KAB2574674.1"/>
    </source>
</evidence>
<keyword evidence="2" id="KW-1185">Reference proteome</keyword>
<name>A0A5N5DC33_9PEZI</name>
<dbReference type="Proteomes" id="UP000325902">
    <property type="component" value="Unassembled WGS sequence"/>
</dbReference>
<organism evidence="1 2">
    <name type="scientific">Lasiodiplodia theobromae</name>
    <dbReference type="NCBI Taxonomy" id="45133"/>
    <lineage>
        <taxon>Eukaryota</taxon>
        <taxon>Fungi</taxon>
        <taxon>Dikarya</taxon>
        <taxon>Ascomycota</taxon>
        <taxon>Pezizomycotina</taxon>
        <taxon>Dothideomycetes</taxon>
        <taxon>Dothideomycetes incertae sedis</taxon>
        <taxon>Botryosphaeriales</taxon>
        <taxon>Botryosphaeriaceae</taxon>
        <taxon>Lasiodiplodia</taxon>
    </lineage>
</organism>